<dbReference type="InterPro" id="IPR054289">
    <property type="entry name" value="DUF7025"/>
</dbReference>
<dbReference type="PANTHER" id="PTHR46411">
    <property type="entry name" value="FAMILY ATPASE, PUTATIVE-RELATED"/>
    <property type="match status" value="1"/>
</dbReference>
<dbReference type="CDD" id="cd19481">
    <property type="entry name" value="RecA-like_protease"/>
    <property type="match status" value="1"/>
</dbReference>
<dbReference type="Pfam" id="PF22942">
    <property type="entry name" value="DUF7025"/>
    <property type="match status" value="1"/>
</dbReference>
<organism evidence="2 3">
    <name type="scientific">Diplodia intermedia</name>
    <dbReference type="NCBI Taxonomy" id="856260"/>
    <lineage>
        <taxon>Eukaryota</taxon>
        <taxon>Fungi</taxon>
        <taxon>Dikarya</taxon>
        <taxon>Ascomycota</taxon>
        <taxon>Pezizomycotina</taxon>
        <taxon>Dothideomycetes</taxon>
        <taxon>Dothideomycetes incertae sedis</taxon>
        <taxon>Botryosphaeriales</taxon>
        <taxon>Botryosphaeriaceae</taxon>
        <taxon>Diplodia</taxon>
    </lineage>
</organism>
<dbReference type="PANTHER" id="PTHR46411:SF3">
    <property type="entry name" value="AAA+ ATPASE DOMAIN-CONTAINING PROTEIN"/>
    <property type="match status" value="1"/>
</dbReference>
<dbReference type="InterPro" id="IPR027417">
    <property type="entry name" value="P-loop_NTPase"/>
</dbReference>
<gene>
    <name evidence="2" type="ORF">SLS58_003892</name>
</gene>
<name>A0ABR3TUY5_9PEZI</name>
<dbReference type="SMART" id="SM00382">
    <property type="entry name" value="AAA"/>
    <property type="match status" value="1"/>
</dbReference>
<sequence length="619" mass="69795">MPEEEKDGATGAKPSTGEGKRIKRVDEYYDYRTYSWKHKSSAKAQKKKDRKGLVLFVRKIIDFKGRALRTNIDIANPGLAEVLKALNPEAENLEQCDPPVADPVLFYHSRKALKERLASEESKPNPDQDLVTGLSTALEYIESDHGQTVANMNTLLVSEQITWELMWALFTPNSLVYHYHGLTQQFQLLRFRKATKKKDLEQMVMYWHIDCDAVVFDGDKFGLAKIPHLRIDEYPGSRYIRDLAVYPLDFAKEKDSVFEHAVARGKRYSAITKAEYVECDGPAMREILNKDLKPKQFTFSPNATYNYMVYKQLGSTLSSEQYAICSPVIMGFSLGMKQWGGLGMDYCRDIQWGNDAFASLVLEENKKVLVHSLVTQHMSKSFDDVVAGKGKGLVGLLSGRPGCGKTLTAEAVSEVTHKPLYSVSAGELGTDPSNVDARLTEILELANRWGAILLLDEADVFLQRRNDTDVVRNALVSIFLRQLEYYRGILILTTNRIGIFDDAFESRIHFSLHYPDLDFPSRKKLWRTFFNRLTKDAQVPTLIDDAQLDELANHDLNGRQIKNLVSNGLSMALHQKAPLSIDHIRTALNVLSGWRKAVEHELSARAALALNLGGADSAR</sequence>
<dbReference type="Gene3D" id="3.40.50.300">
    <property type="entry name" value="P-loop containing nucleotide triphosphate hydrolases"/>
    <property type="match status" value="1"/>
</dbReference>
<comment type="caution">
    <text evidence="2">The sequence shown here is derived from an EMBL/GenBank/DDBJ whole genome shotgun (WGS) entry which is preliminary data.</text>
</comment>
<evidence type="ECO:0000313" key="3">
    <source>
        <dbReference type="Proteomes" id="UP001521184"/>
    </source>
</evidence>
<feature type="domain" description="AAA+ ATPase" evidence="1">
    <location>
        <begin position="391"/>
        <end position="518"/>
    </location>
</feature>
<proteinExistence type="predicted"/>
<dbReference type="SUPFAM" id="SSF52540">
    <property type="entry name" value="P-loop containing nucleoside triphosphate hydrolases"/>
    <property type="match status" value="1"/>
</dbReference>
<dbReference type="Proteomes" id="UP001521184">
    <property type="component" value="Unassembled WGS sequence"/>
</dbReference>
<reference evidence="2 3" key="1">
    <citation type="journal article" date="2023" name="Plant Dis.">
        <title>First Report of Diplodia intermedia Causing Canker and Dieback Diseases on Apple Trees in Canada.</title>
        <authorList>
            <person name="Ellouze W."/>
            <person name="Ilyukhin E."/>
            <person name="Sulman M."/>
            <person name="Ali S."/>
        </authorList>
    </citation>
    <scope>NUCLEOTIDE SEQUENCE [LARGE SCALE GENOMIC DNA]</scope>
    <source>
        <strain evidence="2 3">M45-28</strain>
    </source>
</reference>
<accession>A0ABR3TUY5</accession>
<dbReference type="Pfam" id="PF00004">
    <property type="entry name" value="AAA"/>
    <property type="match status" value="1"/>
</dbReference>
<evidence type="ECO:0000259" key="1">
    <source>
        <dbReference type="SMART" id="SM00382"/>
    </source>
</evidence>
<keyword evidence="3" id="KW-1185">Reference proteome</keyword>
<dbReference type="InterPro" id="IPR003593">
    <property type="entry name" value="AAA+_ATPase"/>
</dbReference>
<dbReference type="InterPro" id="IPR003959">
    <property type="entry name" value="ATPase_AAA_core"/>
</dbReference>
<protein>
    <recommendedName>
        <fullName evidence="1">AAA+ ATPase domain-containing protein</fullName>
    </recommendedName>
</protein>
<dbReference type="EMBL" id="JAKEKT020000020">
    <property type="protein sequence ID" value="KAL1645187.1"/>
    <property type="molecule type" value="Genomic_DNA"/>
</dbReference>
<evidence type="ECO:0000313" key="2">
    <source>
        <dbReference type="EMBL" id="KAL1645187.1"/>
    </source>
</evidence>